<gene>
    <name evidence="3" type="ORF">CVT26_014349</name>
</gene>
<evidence type="ECO:0000313" key="4">
    <source>
        <dbReference type="Proteomes" id="UP000284706"/>
    </source>
</evidence>
<dbReference type="InParanoid" id="A0A409Y6V3"/>
<name>A0A409Y6V3_9AGAR</name>
<feature type="domain" description="DUF6589" evidence="2">
    <location>
        <begin position="734"/>
        <end position="1192"/>
    </location>
</feature>
<protein>
    <recommendedName>
        <fullName evidence="2">DUF6589 domain-containing protein</fullName>
    </recommendedName>
</protein>
<evidence type="ECO:0000256" key="1">
    <source>
        <dbReference type="SAM" id="MobiDB-lite"/>
    </source>
</evidence>
<dbReference type="STRING" id="231916.A0A409Y6V3"/>
<feature type="compositionally biased region" description="Polar residues" evidence="1">
    <location>
        <begin position="1017"/>
        <end position="1036"/>
    </location>
</feature>
<sequence length="1385" mass="155659">MPFQDLPQELVERVLDEFRPLPRSKKTRKALLACILVNKSFSAHAQRLLISDIRLELEHSERIACLHSVLSSTPSLVRYVRSISIIFNRENLQQSASWFRLASIEPVLKLLQEHKAEPERMSIKNEGPSYYPYHRRFMFYSLDPLFRDAIQQFYAPNLTILHLSAVELQEEFVANWPKALQKLILSYCTVPNNYANGTSTALQTFPKLEYLCLGNVDGLLWKIFWVQHSTSSPQNQIASKLKKVRFVHDSLSDLSVIWSLLTVCNLGSILEDLEFVYRAPRTVLQNVYLKFFTCIINTLTSMENRVSTVRSYKKRPPIAVPEIPTYVVPFLTQTSPISPDSATNSLASTSPSESVYATPSSSLSPLGSPLELLRNLTGSGTQPRLIQTPRTDAQKLKEKFKRMEGVLKDSGFETIGEFLQILFYNHVRGAGEDPRGLGHSLAVARFLQGKTNVKMAEIIDLIYSHKHSAPSPNSTHYHERHAPFSSSVSHTDISHARPSLFTWATNLVANHIHREIKKLTAKDAESHLRSSANGRRAEGTTNLVTWEALSNFSIPRLCEKYKERAPVSWHLTESMAGNRKDGVFIVKRRRPHPIIQVGAISSFIFSRNRYANGDLAMALGIWHFAVKSHVDVKRVYSRFGHTVSDTTVRKALDSMTGSSLALLRTSVEEATKRGETAWCLVLDNVQEYCPAYEGGIARQSVLKVGTAGTAIRLEDCNPGAFDLQSHLDRVAQKKRRTMTVESLWTDIDWTHARAVQSLHFLRVLVDYVPELKPLSKQISDRFRGESIAKHRMREGRKTIVQPLGTNAERETETQGMKNAILDFDAQMGVGPEAAESLLSWVRGDGASYATTLRLQKHLCSIPDNHTSFRNRIATPEIWHTKATMINSMASNHYGPSTSKDPSSLSQNSNAVGFKIPSNLNSCDFYPTVRSMTLIWEARVLDCWRVLLDVESNLVTYFKDLASHGALPSFETLLQNAEVLVDRYASQAAHEQALSHEEWTNAPSSMKVPSKPALLASSVESGGSQAPTEEVPQTHQESAGFDGDRVLANSILFLQDFGWWIELAYAVPEGDIGRVFEIMKIWIFAFAGSSHQNYTSYLLEVYCLLRYEASKDLHDAILNNWLVNVSGELGKWIEGDLLQEHYNRWLEDMVRKRGGDFDDSFYRCTISPNVDHFLRLKEEIEKAFDMNARGKAHTSPHLSDELRVLLSQYKEDNLHLFCPGRTFGHAAINQFNQGYERLAGGKLAEFIKKSLMYADVVTDIQAMKRANITDAETGSDSGESSPSESSDSGLNSASNSASGSGSQTTPEDDTLDEFDPDHSNTQLVSGSEYHTYLADGRLMHDSWREDEWREDAAGSSDEDEGEEYGTDDQPSDEENDGEADEFFNAD</sequence>
<feature type="region of interest" description="Disordered" evidence="1">
    <location>
        <begin position="339"/>
        <end position="365"/>
    </location>
</feature>
<evidence type="ECO:0000313" key="3">
    <source>
        <dbReference type="EMBL" id="PPQ98766.1"/>
    </source>
</evidence>
<feature type="compositionally biased region" description="Acidic residues" evidence="1">
    <location>
        <begin position="1355"/>
        <end position="1385"/>
    </location>
</feature>
<dbReference type="Proteomes" id="UP000284706">
    <property type="component" value="Unassembled WGS sequence"/>
</dbReference>
<dbReference type="EMBL" id="NHYE01001096">
    <property type="protein sequence ID" value="PPQ98766.1"/>
    <property type="molecule type" value="Genomic_DNA"/>
</dbReference>
<accession>A0A409Y6V3</accession>
<evidence type="ECO:0000259" key="2">
    <source>
        <dbReference type="Pfam" id="PF20231"/>
    </source>
</evidence>
<comment type="caution">
    <text evidence="3">The sequence shown here is derived from an EMBL/GenBank/DDBJ whole genome shotgun (WGS) entry which is preliminary data.</text>
</comment>
<dbReference type="SUPFAM" id="SSF52047">
    <property type="entry name" value="RNI-like"/>
    <property type="match status" value="1"/>
</dbReference>
<keyword evidence="4" id="KW-1185">Reference proteome</keyword>
<dbReference type="OrthoDB" id="2993174at2759"/>
<feature type="compositionally biased region" description="Polar residues" evidence="1">
    <location>
        <begin position="339"/>
        <end position="358"/>
    </location>
</feature>
<dbReference type="InterPro" id="IPR046496">
    <property type="entry name" value="DUF6589"/>
</dbReference>
<organism evidence="3 4">
    <name type="scientific">Gymnopilus dilepis</name>
    <dbReference type="NCBI Taxonomy" id="231916"/>
    <lineage>
        <taxon>Eukaryota</taxon>
        <taxon>Fungi</taxon>
        <taxon>Dikarya</taxon>
        <taxon>Basidiomycota</taxon>
        <taxon>Agaricomycotina</taxon>
        <taxon>Agaricomycetes</taxon>
        <taxon>Agaricomycetidae</taxon>
        <taxon>Agaricales</taxon>
        <taxon>Agaricineae</taxon>
        <taxon>Hymenogastraceae</taxon>
        <taxon>Gymnopilus</taxon>
    </lineage>
</organism>
<feature type="compositionally biased region" description="Low complexity" evidence="1">
    <location>
        <begin position="1273"/>
        <end position="1301"/>
    </location>
</feature>
<feature type="compositionally biased region" description="Acidic residues" evidence="1">
    <location>
        <begin position="1305"/>
        <end position="1314"/>
    </location>
</feature>
<reference evidence="3 4" key="1">
    <citation type="journal article" date="2018" name="Evol. Lett.">
        <title>Horizontal gene cluster transfer increased hallucinogenic mushroom diversity.</title>
        <authorList>
            <person name="Reynolds H.T."/>
            <person name="Vijayakumar V."/>
            <person name="Gluck-Thaler E."/>
            <person name="Korotkin H.B."/>
            <person name="Matheny P.B."/>
            <person name="Slot J.C."/>
        </authorList>
    </citation>
    <scope>NUCLEOTIDE SEQUENCE [LARGE SCALE GENOMIC DNA]</scope>
    <source>
        <strain evidence="3 4">SRW20</strain>
    </source>
</reference>
<dbReference type="Pfam" id="PF20231">
    <property type="entry name" value="DUF6589"/>
    <property type="match status" value="1"/>
</dbReference>
<proteinExistence type="predicted"/>
<feature type="region of interest" description="Disordered" evidence="1">
    <location>
        <begin position="1268"/>
        <end position="1326"/>
    </location>
</feature>
<feature type="region of interest" description="Disordered" evidence="1">
    <location>
        <begin position="1017"/>
        <end position="1037"/>
    </location>
</feature>
<feature type="region of interest" description="Disordered" evidence="1">
    <location>
        <begin position="1343"/>
        <end position="1385"/>
    </location>
</feature>